<sequence>MNISYQLPYLNDATTFSNGIIYRSEAKNSKDESPYQKVKVDNNKAYYALAQHAKLPDMSTEVVLTQEQAEAAYQLAKEQSYYTPVQDDIVVVFMLKNAVVDTKGQMRLFKSSSVIPYLLVTSVDMNNISHYDSLATIECEGVYGAVVYEMKTDTELAKSLDPLSKTKEELREIYSTSYDRKDIPAIVLDGVYTTYMLSIVSGETGEGNFYDHYFPLGLLPHVHSIYTDCIEFEMNYDIPYRYEALMNLYSAIKVGEKPGEWKVTINE</sequence>
<gene>
    <name evidence="1" type="ORF">KSY1p128</name>
</gene>
<proteinExistence type="predicted"/>
<accession>A6MAJ3</accession>
<dbReference type="KEGG" id="vg:5602021"/>
<evidence type="ECO:0000313" key="2">
    <source>
        <dbReference type="Proteomes" id="UP000000714"/>
    </source>
</evidence>
<evidence type="ECO:0000313" key="1">
    <source>
        <dbReference type="EMBL" id="ABG21671.1"/>
    </source>
</evidence>
<dbReference type="EMBL" id="DQ535032">
    <property type="protein sequence ID" value="ABG21671.1"/>
    <property type="molecule type" value="Genomic_DNA"/>
</dbReference>
<protein>
    <submittedName>
        <fullName evidence="1">Gp128</fullName>
    </submittedName>
</protein>
<dbReference type="RefSeq" id="YP_001469127.1">
    <property type="nucleotide sequence ID" value="NC_009817.1"/>
</dbReference>
<dbReference type="Proteomes" id="UP000000714">
    <property type="component" value="Segment"/>
</dbReference>
<dbReference type="GeneID" id="5602021"/>
<reference evidence="1 2" key="1">
    <citation type="journal article" date="2007" name="Virology">
        <title>KSY1, a lactococcal phage with a T7-like transcription.</title>
        <authorList>
            <person name="Chopin A."/>
            <person name="Deveau H."/>
            <person name="Ehrlich S.D."/>
            <person name="Moineau S."/>
            <person name="Chopin M.C."/>
        </authorList>
    </citation>
    <scope>NUCLEOTIDE SEQUENCE</scope>
</reference>
<keyword evidence="2" id="KW-1185">Reference proteome</keyword>
<organism evidence="1 2">
    <name type="scientific">Lactococcus phage KSY1</name>
    <dbReference type="NCBI Taxonomy" id="2913972"/>
    <lineage>
        <taxon>Viruses</taxon>
        <taxon>Duplodnaviria</taxon>
        <taxon>Heunggongvirae</taxon>
        <taxon>Uroviricota</taxon>
        <taxon>Caudoviricetes</taxon>
        <taxon>Chopinvirus</taxon>
        <taxon>Chopinvirus KSY1</taxon>
    </lineage>
</organism>
<name>A6MAJ3_9CAUD</name>